<organism evidence="6 7">
    <name type="scientific">Pseudomonas cavernae</name>
    <dbReference type="NCBI Taxonomy" id="2320867"/>
    <lineage>
        <taxon>Bacteria</taxon>
        <taxon>Pseudomonadati</taxon>
        <taxon>Pseudomonadota</taxon>
        <taxon>Gammaproteobacteria</taxon>
        <taxon>Pseudomonadales</taxon>
        <taxon>Pseudomonadaceae</taxon>
        <taxon>Pseudomonas</taxon>
    </lineage>
</organism>
<dbReference type="SUPFAM" id="SSF56281">
    <property type="entry name" value="Metallo-hydrolase/oxidoreductase"/>
    <property type="match status" value="1"/>
</dbReference>
<dbReference type="InterPro" id="IPR036866">
    <property type="entry name" value="RibonucZ/Hydroxyglut_hydro"/>
</dbReference>
<evidence type="ECO:0000313" key="6">
    <source>
        <dbReference type="EMBL" id="AYC35010.1"/>
    </source>
</evidence>
<dbReference type="OrthoDB" id="5443440at2"/>
<sequence length="274" mass="30698">MRIHHLNCGTMCVACQRLINGYGSWRKPGKLICHCLLIETPESLVLVDTGIGQADVRDPRRRLGSGFLSIIHPQLSMEETALSQVRALGYDPCDVRHIVPTHLDMDHAGGLSDFPAAKVHVFKPELEPVLKPRMRDRVRFRQPQFEHSPHWVVHEEQGDSWFGFGSIQAIPGLSTDVLLIPLVGHTRGHSGVAVRQGDKWLLHCGDAYYHHSQISSRPQAPAGLVVFEAAVQTIRCQRLRNQARLRHLAAHHGNEVELFCAHDPVELERYTGTG</sequence>
<evidence type="ECO:0000256" key="1">
    <source>
        <dbReference type="ARBA" id="ARBA00007749"/>
    </source>
</evidence>
<dbReference type="EMBL" id="CP032419">
    <property type="protein sequence ID" value="AYC35010.1"/>
    <property type="molecule type" value="Genomic_DNA"/>
</dbReference>
<keyword evidence="4" id="KW-0862">Zinc</keyword>
<name>A0A385Z8Q4_9PSED</name>
<dbReference type="InterPro" id="IPR001279">
    <property type="entry name" value="Metallo-B-lactamas"/>
</dbReference>
<evidence type="ECO:0000256" key="3">
    <source>
        <dbReference type="ARBA" id="ARBA00022801"/>
    </source>
</evidence>
<gene>
    <name evidence="6" type="ORF">D3880_04010</name>
</gene>
<dbReference type="SMART" id="SM00849">
    <property type="entry name" value="Lactamase_B"/>
    <property type="match status" value="1"/>
</dbReference>
<comment type="similarity">
    <text evidence="1">Belongs to the metallo-beta-lactamase superfamily.</text>
</comment>
<dbReference type="Gene3D" id="3.60.15.10">
    <property type="entry name" value="Ribonuclease Z/Hydroxyacylglutathione hydrolase-like"/>
    <property type="match status" value="1"/>
</dbReference>
<evidence type="ECO:0000259" key="5">
    <source>
        <dbReference type="SMART" id="SM00849"/>
    </source>
</evidence>
<keyword evidence="7" id="KW-1185">Reference proteome</keyword>
<feature type="domain" description="Metallo-beta-lactamase" evidence="5">
    <location>
        <begin position="32"/>
        <end position="251"/>
    </location>
</feature>
<proteinExistence type="inferred from homology"/>
<dbReference type="PANTHER" id="PTHR42978:SF3">
    <property type="entry name" value="BLR3078 PROTEIN"/>
    <property type="match status" value="1"/>
</dbReference>
<accession>A0A385Z8Q4</accession>
<dbReference type="GO" id="GO:0046872">
    <property type="term" value="F:metal ion binding"/>
    <property type="evidence" value="ECO:0007669"/>
    <property type="project" value="UniProtKB-KW"/>
</dbReference>
<dbReference type="PANTHER" id="PTHR42978">
    <property type="entry name" value="QUORUM-QUENCHING LACTONASE YTNP-RELATED-RELATED"/>
    <property type="match status" value="1"/>
</dbReference>
<evidence type="ECO:0000256" key="4">
    <source>
        <dbReference type="ARBA" id="ARBA00022833"/>
    </source>
</evidence>
<dbReference type="CDD" id="cd07742">
    <property type="entry name" value="metallo-hydrolase-like_MBL-fold"/>
    <property type="match status" value="1"/>
</dbReference>
<keyword evidence="2" id="KW-0479">Metal-binding</keyword>
<keyword evidence="3 6" id="KW-0378">Hydrolase</keyword>
<dbReference type="Pfam" id="PF00753">
    <property type="entry name" value="Lactamase_B"/>
    <property type="match status" value="1"/>
</dbReference>
<dbReference type="InterPro" id="IPR051013">
    <property type="entry name" value="MBL_superfamily_lactonases"/>
</dbReference>
<dbReference type="KEGG" id="pcav:D3880_04010"/>
<dbReference type="Proteomes" id="UP000265560">
    <property type="component" value="Chromosome"/>
</dbReference>
<dbReference type="AlphaFoldDB" id="A0A385Z8Q4"/>
<dbReference type="GO" id="GO:0016787">
    <property type="term" value="F:hydrolase activity"/>
    <property type="evidence" value="ECO:0007669"/>
    <property type="project" value="UniProtKB-KW"/>
</dbReference>
<evidence type="ECO:0000313" key="7">
    <source>
        <dbReference type="Proteomes" id="UP000265560"/>
    </source>
</evidence>
<reference evidence="7" key="1">
    <citation type="submission" date="2018-09" db="EMBL/GenBank/DDBJ databases">
        <authorList>
            <person name="Zhu H."/>
        </authorList>
    </citation>
    <scope>NUCLEOTIDE SEQUENCE [LARGE SCALE GENOMIC DNA]</scope>
    <source>
        <strain evidence="7">K2W31S-8</strain>
    </source>
</reference>
<evidence type="ECO:0000256" key="2">
    <source>
        <dbReference type="ARBA" id="ARBA00022723"/>
    </source>
</evidence>
<protein>
    <submittedName>
        <fullName evidence="6">MBL fold metallo-hydrolase</fullName>
    </submittedName>
</protein>